<dbReference type="InterPro" id="IPR001080">
    <property type="entry name" value="3Fe4S_ferredoxin"/>
</dbReference>
<reference evidence="9 10" key="1">
    <citation type="submission" date="2019-07" db="EMBL/GenBank/DDBJ databases">
        <title>Insights of Desulfuromonas acetexigens electromicrobiology.</title>
        <authorList>
            <person name="Katuri K."/>
            <person name="Sapireddy V."/>
            <person name="Shaw D.R."/>
            <person name="Saikaly P."/>
        </authorList>
    </citation>
    <scope>NUCLEOTIDE SEQUENCE [LARGE SCALE GENOMIC DNA]</scope>
    <source>
        <strain evidence="9 10">2873</strain>
    </source>
</reference>
<keyword evidence="2 7" id="KW-0813">Transport</keyword>
<dbReference type="EMBL" id="VJVV01000003">
    <property type="protein sequence ID" value="TRO82515.1"/>
    <property type="molecule type" value="Genomic_DNA"/>
</dbReference>
<dbReference type="PANTHER" id="PTHR36923:SF3">
    <property type="entry name" value="FERREDOXIN"/>
    <property type="match status" value="1"/>
</dbReference>
<evidence type="ECO:0000256" key="6">
    <source>
        <dbReference type="ARBA" id="ARBA00023014"/>
    </source>
</evidence>
<dbReference type="PROSITE" id="PS51379">
    <property type="entry name" value="4FE4S_FER_2"/>
    <property type="match status" value="1"/>
</dbReference>
<keyword evidence="6 7" id="KW-0411">Iron-sulfur</keyword>
<evidence type="ECO:0000256" key="1">
    <source>
        <dbReference type="ARBA" id="ARBA00003532"/>
    </source>
</evidence>
<dbReference type="GO" id="GO:0051536">
    <property type="term" value="F:iron-sulfur cluster binding"/>
    <property type="evidence" value="ECO:0007669"/>
    <property type="project" value="UniProtKB-KW"/>
</dbReference>
<dbReference type="AlphaFoldDB" id="A0A550JH35"/>
<keyword evidence="10" id="KW-1185">Reference proteome</keyword>
<dbReference type="Proteomes" id="UP000317155">
    <property type="component" value="Unassembled WGS sequence"/>
</dbReference>
<keyword evidence="5 7" id="KW-0408">Iron</keyword>
<evidence type="ECO:0000259" key="8">
    <source>
        <dbReference type="PROSITE" id="PS51379"/>
    </source>
</evidence>
<evidence type="ECO:0000313" key="9">
    <source>
        <dbReference type="EMBL" id="TRO82515.1"/>
    </source>
</evidence>
<dbReference type="OrthoDB" id="9803319at2"/>
<comment type="caution">
    <text evidence="9">The sequence shown here is derived from an EMBL/GenBank/DDBJ whole genome shotgun (WGS) entry which is preliminary data.</text>
</comment>
<dbReference type="InterPro" id="IPR017896">
    <property type="entry name" value="4Fe4S_Fe-S-bd"/>
</dbReference>
<comment type="function">
    <text evidence="1 7">Ferredoxins are iron-sulfur proteins that transfer electrons in a wide variety of metabolic reactions.</text>
</comment>
<protein>
    <recommendedName>
        <fullName evidence="7">Ferredoxin</fullName>
    </recommendedName>
</protein>
<evidence type="ECO:0000256" key="5">
    <source>
        <dbReference type="ARBA" id="ARBA00023004"/>
    </source>
</evidence>
<evidence type="ECO:0000256" key="2">
    <source>
        <dbReference type="ARBA" id="ARBA00022448"/>
    </source>
</evidence>
<dbReference type="PRINTS" id="PR00352">
    <property type="entry name" value="3FE4SFRDOXIN"/>
</dbReference>
<sequence length="61" mass="6358">MKFTVNQDDCIGCGACESTCPDVFELVDGISHCKLADVPADLQDCALSAEVGCPVQAISHS</sequence>
<dbReference type="InterPro" id="IPR051269">
    <property type="entry name" value="Fe-S_cluster_ET"/>
</dbReference>
<accession>A0A550JH35</accession>
<dbReference type="SUPFAM" id="SSF54862">
    <property type="entry name" value="4Fe-4S ferredoxins"/>
    <property type="match status" value="1"/>
</dbReference>
<evidence type="ECO:0000256" key="7">
    <source>
        <dbReference type="RuleBase" id="RU368020"/>
    </source>
</evidence>
<dbReference type="PANTHER" id="PTHR36923">
    <property type="entry name" value="FERREDOXIN"/>
    <property type="match status" value="1"/>
</dbReference>
<dbReference type="RefSeq" id="WP_092056593.1">
    <property type="nucleotide sequence ID" value="NZ_FOJJ01000023.1"/>
</dbReference>
<keyword evidence="3 7" id="KW-0479">Metal-binding</keyword>
<dbReference type="GO" id="GO:0009055">
    <property type="term" value="F:electron transfer activity"/>
    <property type="evidence" value="ECO:0007669"/>
    <property type="project" value="UniProtKB-UniRule"/>
</dbReference>
<evidence type="ECO:0000313" key="10">
    <source>
        <dbReference type="Proteomes" id="UP000317155"/>
    </source>
</evidence>
<dbReference type="Gene3D" id="3.30.70.20">
    <property type="match status" value="1"/>
</dbReference>
<dbReference type="Pfam" id="PF13370">
    <property type="entry name" value="Fer4_13"/>
    <property type="match status" value="1"/>
</dbReference>
<gene>
    <name evidence="9" type="ORF">FL622_04805</name>
</gene>
<evidence type="ECO:0000256" key="3">
    <source>
        <dbReference type="ARBA" id="ARBA00022723"/>
    </source>
</evidence>
<feature type="domain" description="4Fe-4S ferredoxin-type" evidence="8">
    <location>
        <begin position="1"/>
        <end position="29"/>
    </location>
</feature>
<dbReference type="InterPro" id="IPR017900">
    <property type="entry name" value="4Fe4S_Fe_S_CS"/>
</dbReference>
<dbReference type="GO" id="GO:0005506">
    <property type="term" value="F:iron ion binding"/>
    <property type="evidence" value="ECO:0007669"/>
    <property type="project" value="UniProtKB-UniRule"/>
</dbReference>
<proteinExistence type="predicted"/>
<name>A0A550JH35_9BACT</name>
<organism evidence="9 10">
    <name type="scientific">Trichloromonas acetexigens</name>
    <dbReference type="NCBI Taxonomy" id="38815"/>
    <lineage>
        <taxon>Bacteria</taxon>
        <taxon>Pseudomonadati</taxon>
        <taxon>Thermodesulfobacteriota</taxon>
        <taxon>Desulfuromonadia</taxon>
        <taxon>Desulfuromonadales</taxon>
        <taxon>Trichloromonadaceae</taxon>
        <taxon>Trichloromonas</taxon>
    </lineage>
</organism>
<dbReference type="PROSITE" id="PS00198">
    <property type="entry name" value="4FE4S_FER_1"/>
    <property type="match status" value="1"/>
</dbReference>
<keyword evidence="4 7" id="KW-0249">Electron transport</keyword>
<evidence type="ECO:0000256" key="4">
    <source>
        <dbReference type="ARBA" id="ARBA00022982"/>
    </source>
</evidence>